<name>A0A9Q1MK92_9SOLA</name>
<dbReference type="Gene3D" id="1.10.246.220">
    <property type="match status" value="1"/>
</dbReference>
<protein>
    <submittedName>
        <fullName evidence="5">Uncharacterized protein</fullName>
    </submittedName>
</protein>
<dbReference type="PANTHER" id="PTHR46993">
    <property type="entry name" value="MYB TRANSCRIPTION FACTOR"/>
    <property type="match status" value="1"/>
</dbReference>
<dbReference type="GO" id="GO:0005634">
    <property type="term" value="C:nucleus"/>
    <property type="evidence" value="ECO:0007669"/>
    <property type="project" value="UniProtKB-SubCell"/>
</dbReference>
<dbReference type="InterPro" id="IPR017930">
    <property type="entry name" value="Myb_dom"/>
</dbReference>
<dbReference type="CDD" id="cd11660">
    <property type="entry name" value="SANT_TRF"/>
    <property type="match status" value="1"/>
</dbReference>
<evidence type="ECO:0000313" key="6">
    <source>
        <dbReference type="Proteomes" id="UP001152561"/>
    </source>
</evidence>
<dbReference type="SMART" id="SM00717">
    <property type="entry name" value="SANT"/>
    <property type="match status" value="1"/>
</dbReference>
<dbReference type="PROSITE" id="PS50090">
    <property type="entry name" value="MYB_LIKE"/>
    <property type="match status" value="1"/>
</dbReference>
<dbReference type="PANTHER" id="PTHR46993:SF6">
    <property type="entry name" value="MYB TRANSCRIPTION FACTOR"/>
    <property type="match status" value="1"/>
</dbReference>
<dbReference type="InterPro" id="IPR009057">
    <property type="entry name" value="Homeodomain-like_sf"/>
</dbReference>
<organism evidence="5 6">
    <name type="scientific">Anisodus acutangulus</name>
    <dbReference type="NCBI Taxonomy" id="402998"/>
    <lineage>
        <taxon>Eukaryota</taxon>
        <taxon>Viridiplantae</taxon>
        <taxon>Streptophyta</taxon>
        <taxon>Embryophyta</taxon>
        <taxon>Tracheophyta</taxon>
        <taxon>Spermatophyta</taxon>
        <taxon>Magnoliopsida</taxon>
        <taxon>eudicotyledons</taxon>
        <taxon>Gunneridae</taxon>
        <taxon>Pentapetalae</taxon>
        <taxon>asterids</taxon>
        <taxon>lamiids</taxon>
        <taxon>Solanales</taxon>
        <taxon>Solanaceae</taxon>
        <taxon>Solanoideae</taxon>
        <taxon>Hyoscyameae</taxon>
        <taxon>Anisodus</taxon>
    </lineage>
</organism>
<dbReference type="Proteomes" id="UP001152561">
    <property type="component" value="Unassembled WGS sequence"/>
</dbReference>
<dbReference type="AlphaFoldDB" id="A0A9Q1MK92"/>
<dbReference type="GO" id="GO:0000976">
    <property type="term" value="F:transcription cis-regulatory region binding"/>
    <property type="evidence" value="ECO:0007669"/>
    <property type="project" value="UniProtKB-ARBA"/>
</dbReference>
<evidence type="ECO:0000259" key="4">
    <source>
        <dbReference type="PROSITE" id="PS51294"/>
    </source>
</evidence>
<dbReference type="GO" id="GO:0010597">
    <property type="term" value="P:green leaf volatile biosynthetic process"/>
    <property type="evidence" value="ECO:0007669"/>
    <property type="project" value="UniProtKB-ARBA"/>
</dbReference>
<dbReference type="EMBL" id="JAJAGQ010000005">
    <property type="protein sequence ID" value="KAJ8562515.1"/>
    <property type="molecule type" value="Genomic_DNA"/>
</dbReference>
<sequence length="238" mass="26712">MHCLGASILLSSALEEQHQGFAEVSKLRILGVEASCVHDDLLPTPKIHEAQEALKLSSLELRAAVKDPLPEALELAETLTSLGRNNSAQQPAENDNGRAPNLLVDCKGVVRANEDDQHSCHHNAAPKPSLMDRNNTAHTFEWNVSIDDLSEGSPSSGRRFTLPSPRRTKVSPLKKYEFKKVTTRRNAKRWSALEEDTLRSGVQKYGVGNWKFIFDTYRDIFKDRTPVDLKDKWRNLTS</sequence>
<evidence type="ECO:0000256" key="2">
    <source>
        <dbReference type="ARBA" id="ARBA00023242"/>
    </source>
</evidence>
<accession>A0A9Q1MK92</accession>
<evidence type="ECO:0000256" key="1">
    <source>
        <dbReference type="ARBA" id="ARBA00004123"/>
    </source>
</evidence>
<dbReference type="Pfam" id="PF00249">
    <property type="entry name" value="Myb_DNA-binding"/>
    <property type="match status" value="1"/>
</dbReference>
<feature type="domain" description="HTH myb-type" evidence="4">
    <location>
        <begin position="189"/>
        <end position="238"/>
    </location>
</feature>
<feature type="domain" description="Myb-like" evidence="3">
    <location>
        <begin position="182"/>
        <end position="237"/>
    </location>
</feature>
<comment type="subcellular location">
    <subcellularLocation>
        <location evidence="1">Nucleus</location>
    </subcellularLocation>
</comment>
<gene>
    <name evidence="5" type="ORF">K7X08_011806</name>
</gene>
<keyword evidence="6" id="KW-1185">Reference proteome</keyword>
<dbReference type="PROSITE" id="PS51294">
    <property type="entry name" value="HTH_MYB"/>
    <property type="match status" value="1"/>
</dbReference>
<dbReference type="InterPro" id="IPR001005">
    <property type="entry name" value="SANT/Myb"/>
</dbReference>
<evidence type="ECO:0000313" key="5">
    <source>
        <dbReference type="EMBL" id="KAJ8562515.1"/>
    </source>
</evidence>
<proteinExistence type="predicted"/>
<dbReference type="OrthoDB" id="608866at2759"/>
<evidence type="ECO:0000259" key="3">
    <source>
        <dbReference type="PROSITE" id="PS50090"/>
    </source>
</evidence>
<dbReference type="SUPFAM" id="SSF46689">
    <property type="entry name" value="Homeodomain-like"/>
    <property type="match status" value="1"/>
</dbReference>
<keyword evidence="2" id="KW-0539">Nucleus</keyword>
<comment type="caution">
    <text evidence="5">The sequence shown here is derived from an EMBL/GenBank/DDBJ whole genome shotgun (WGS) entry which is preliminary data.</text>
</comment>
<reference evidence="6" key="1">
    <citation type="journal article" date="2023" name="Proc. Natl. Acad. Sci. U.S.A.">
        <title>Genomic and structural basis for evolution of tropane alkaloid biosynthesis.</title>
        <authorList>
            <person name="Wanga Y.-J."/>
            <person name="Taina T."/>
            <person name="Yua J.-Y."/>
            <person name="Lia J."/>
            <person name="Xua B."/>
            <person name="Chenc J."/>
            <person name="D'Auriad J.C."/>
            <person name="Huanga J.-P."/>
            <person name="Huanga S.-X."/>
        </authorList>
    </citation>
    <scope>NUCLEOTIDE SEQUENCE [LARGE SCALE GENOMIC DNA]</scope>
    <source>
        <strain evidence="6">cv. KIB-2019</strain>
    </source>
</reference>